<dbReference type="Proteomes" id="UP000198771">
    <property type="component" value="Unassembled WGS sequence"/>
</dbReference>
<dbReference type="EMBL" id="FMXO01000023">
    <property type="protein sequence ID" value="SDB61110.1"/>
    <property type="molecule type" value="Genomic_DNA"/>
</dbReference>
<dbReference type="AlphaFoldDB" id="A0A1G6EUG6"/>
<organism evidence="1 2">
    <name type="scientific">Desulfonatronum thiosulfatophilum</name>
    <dbReference type="NCBI Taxonomy" id="617002"/>
    <lineage>
        <taxon>Bacteria</taxon>
        <taxon>Pseudomonadati</taxon>
        <taxon>Thermodesulfobacteriota</taxon>
        <taxon>Desulfovibrionia</taxon>
        <taxon>Desulfovibrionales</taxon>
        <taxon>Desulfonatronaceae</taxon>
        <taxon>Desulfonatronum</taxon>
    </lineage>
</organism>
<dbReference type="Pfam" id="PF18928">
    <property type="entry name" value="DUF5677"/>
    <property type="match status" value="1"/>
</dbReference>
<reference evidence="1 2" key="1">
    <citation type="submission" date="2016-10" db="EMBL/GenBank/DDBJ databases">
        <authorList>
            <person name="de Groot N.N."/>
        </authorList>
    </citation>
    <scope>NUCLEOTIDE SEQUENCE [LARGE SCALE GENOMIC DNA]</scope>
    <source>
        <strain evidence="1 2">ASO4-2</strain>
    </source>
</reference>
<protein>
    <submittedName>
        <fullName evidence="1">Uncharacterized protein</fullName>
    </submittedName>
</protein>
<sequence>MDILQKAFDDAVQELGRFATSEKELDALADAIPDQLQDLLGHLPEQILSEIQEMARDGLEERRSTHAAFVSRNFSRWQKGFDQLELLIELAVEAGGSFNERLRPDAAERGDILFDLVVRLHAKGCLIGKEILALLKNGFADGAHARWRALHEISVTAMFLAKHGTAAALCYSDFEFVEAYKGAGQLNHYESRINAFGFNDKEMSEFKSQYDAVLAKHGAHFKKPYGWAAEFLPKGRPTFFALKEDVGLDHWRPYYKWASQNIHANIKSIRSSLGRSETAEDILQVGPSNSGMTDPAHSTAISLLQLTCTTLFLSPNLDDLVAAKVLATLSDQVGESFIECD</sequence>
<gene>
    <name evidence="1" type="ORF">SAMN05660653_03172</name>
</gene>
<evidence type="ECO:0000313" key="1">
    <source>
        <dbReference type="EMBL" id="SDB61110.1"/>
    </source>
</evidence>
<evidence type="ECO:0000313" key="2">
    <source>
        <dbReference type="Proteomes" id="UP000198771"/>
    </source>
</evidence>
<dbReference type="OrthoDB" id="7531258at2"/>
<accession>A0A1G6EUG6</accession>
<dbReference type="RefSeq" id="WP_092123862.1">
    <property type="nucleotide sequence ID" value="NZ_FMXO01000023.1"/>
</dbReference>
<keyword evidence="2" id="KW-1185">Reference proteome</keyword>
<dbReference type="InterPro" id="IPR043733">
    <property type="entry name" value="DUF5677"/>
</dbReference>
<name>A0A1G6EUG6_9BACT</name>
<proteinExistence type="predicted"/>